<evidence type="ECO:0000313" key="12">
    <source>
        <dbReference type="Proteomes" id="UP000002494"/>
    </source>
</evidence>
<dbReference type="GeneTree" id="ENSGT00390000012498"/>
<evidence type="ECO:0000259" key="10">
    <source>
        <dbReference type="PROSITE" id="PS51263"/>
    </source>
</evidence>
<protein>
    <recommendedName>
        <fullName evidence="9">Coactosin-like protein</fullName>
    </recommendedName>
</protein>
<dbReference type="FunFam" id="3.40.20.10:FF:000018">
    <property type="entry name" value="Coactosin-like 1"/>
    <property type="match status" value="1"/>
</dbReference>
<name>A0A8L2QC84_RAT</name>
<dbReference type="Proteomes" id="UP000002494">
    <property type="component" value="Chromosome 19"/>
</dbReference>
<feature type="domain" description="ADF-H" evidence="10">
    <location>
        <begin position="61"/>
        <end position="189"/>
    </location>
</feature>
<dbReference type="OMA" id="ICEAYND"/>
<dbReference type="InterPro" id="IPR002108">
    <property type="entry name" value="ADF-H"/>
</dbReference>
<evidence type="ECO:0000256" key="3">
    <source>
        <dbReference type="ARBA" id="ARBA00022990"/>
    </source>
</evidence>
<evidence type="ECO:0000256" key="1">
    <source>
        <dbReference type="ARBA" id="ARBA00004245"/>
    </source>
</evidence>
<reference evidence="11" key="1">
    <citation type="submission" date="2024-01" db="EMBL/GenBank/DDBJ databases">
        <title>GRCr8: a new rat reference genome assembly contstructed from accurate long reads and long range scaffolding.</title>
        <authorList>
            <person name="Doris P.A."/>
            <person name="Kalbfleisch T."/>
            <person name="Li K."/>
            <person name="Howe K."/>
            <person name="Wood J."/>
        </authorList>
    </citation>
    <scope>NUCLEOTIDE SEQUENCE [LARGE SCALE GENOMIC DNA]</scope>
    <source>
        <strain evidence="11">Brown Norway</strain>
    </source>
</reference>
<comment type="function">
    <text evidence="7">Binds to F-actin in a calcium-independent manner. Has no direct effect on actin depolymerization. Acts as a chaperone for ALOX5 (5LO), influencing both its stability and activity in leukotrienes synthesis.</text>
</comment>
<dbReference type="GO" id="GO:0003779">
    <property type="term" value="F:actin binding"/>
    <property type="evidence" value="ECO:0007669"/>
    <property type="project" value="UniProtKB-KW"/>
</dbReference>
<evidence type="ECO:0000313" key="11">
    <source>
        <dbReference type="Ensembl" id="ENSRNOP00000021954.5"/>
    </source>
</evidence>
<evidence type="ECO:0000256" key="4">
    <source>
        <dbReference type="ARBA" id="ARBA00023203"/>
    </source>
</evidence>
<dbReference type="SMART" id="SM00102">
    <property type="entry name" value="ADF"/>
    <property type="match status" value="1"/>
</dbReference>
<evidence type="ECO:0000256" key="9">
    <source>
        <dbReference type="ARBA" id="ARBA00068121"/>
    </source>
</evidence>
<evidence type="ECO:0000256" key="7">
    <source>
        <dbReference type="ARBA" id="ARBA00058385"/>
    </source>
</evidence>
<evidence type="ECO:0000313" key="13">
    <source>
        <dbReference type="RGD" id="1305498"/>
    </source>
</evidence>
<dbReference type="GO" id="GO:0019899">
    <property type="term" value="F:enzyme binding"/>
    <property type="evidence" value="ECO:0007669"/>
    <property type="project" value="Ensembl"/>
</dbReference>
<evidence type="ECO:0000256" key="6">
    <source>
        <dbReference type="ARBA" id="ARBA00038052"/>
    </source>
</evidence>
<comment type="subcellular location">
    <subcellularLocation>
        <location evidence="1">Cytoplasm</location>
        <location evidence="1">Cytoskeleton</location>
    </subcellularLocation>
</comment>
<keyword evidence="12" id="KW-1185">Reference proteome</keyword>
<dbReference type="SUPFAM" id="SSF55753">
    <property type="entry name" value="Actin depolymerizing proteins"/>
    <property type="match status" value="1"/>
</dbReference>
<comment type="similarity">
    <text evidence="6">Belongs to the actin-binding proteins ADF family. Coactosin subfamily.</text>
</comment>
<proteinExistence type="evidence at protein level"/>
<sequence length="201" mass="22143">MGVESRRALRLCSNRGPLSEDLSLQLRAATTPCSLSEPARPSQRIRDAFTGSGSVLAAAMATKIDKEACRAAYNLVRDDGSSVIWVTFKYDGATIVPGDQGADYQHFIQQCTDDVRLFAFVRFTTGDAMSKRSKFALITWIGEDVSGLQRAKTGTDKTLVKEVVQNFAKEFVISDRKELEEDFIRSELKKAGGANYDAQSE</sequence>
<dbReference type="Ensembl" id="ENSRNOT00000021954.9">
    <property type="protein sequence ID" value="ENSRNOP00000021954.5"/>
    <property type="gene ID" value="ENSRNOG00000016257.9"/>
</dbReference>
<dbReference type="GO" id="GO:0005829">
    <property type="term" value="C:cytosol"/>
    <property type="evidence" value="ECO:0007669"/>
    <property type="project" value="Ensembl"/>
</dbReference>
<evidence type="ECO:0007829" key="14">
    <source>
        <dbReference type="PeptideAtlas" id="A0A8L2QC84"/>
    </source>
</evidence>
<comment type="subunit">
    <text evidence="8">Interacts with 5-lipoxygenase (ALOX5/5LO) in a calcium-independent manner. Binds to F-actin with a stoichiometry of 1:2.</text>
</comment>
<reference evidence="11" key="3">
    <citation type="submission" date="2025-09" db="UniProtKB">
        <authorList>
            <consortium name="Ensembl"/>
        </authorList>
    </citation>
    <scope>IDENTIFICATION</scope>
    <source>
        <strain evidence="11">Brown Norway</strain>
    </source>
</reference>
<evidence type="ECO:0000256" key="5">
    <source>
        <dbReference type="ARBA" id="ARBA00023212"/>
    </source>
</evidence>
<organism evidence="11 12">
    <name type="scientific">Rattus norvegicus</name>
    <name type="common">Rat</name>
    <dbReference type="NCBI Taxonomy" id="10116"/>
    <lineage>
        <taxon>Eukaryota</taxon>
        <taxon>Metazoa</taxon>
        <taxon>Chordata</taxon>
        <taxon>Craniata</taxon>
        <taxon>Vertebrata</taxon>
        <taxon>Euteleostomi</taxon>
        <taxon>Mammalia</taxon>
        <taxon>Eutheria</taxon>
        <taxon>Euarchontoglires</taxon>
        <taxon>Glires</taxon>
        <taxon>Rodentia</taxon>
        <taxon>Myomorpha</taxon>
        <taxon>Muroidea</taxon>
        <taxon>Muridae</taxon>
        <taxon>Murinae</taxon>
        <taxon>Rattus</taxon>
    </lineage>
</organism>
<dbReference type="InterPro" id="IPR029006">
    <property type="entry name" value="ADF-H/Gelsolin-like_dom_sf"/>
</dbReference>
<reference evidence="11" key="2">
    <citation type="submission" date="2025-08" db="UniProtKB">
        <authorList>
            <consortium name="Ensembl"/>
        </authorList>
    </citation>
    <scope>IDENTIFICATION</scope>
    <source>
        <strain evidence="11">Brown Norway</strain>
    </source>
</reference>
<dbReference type="AlphaFoldDB" id="A0A8L2QC84"/>
<dbReference type="PANTHER" id="PTHR10829">
    <property type="entry name" value="CORTACTIN AND DREBRIN"/>
    <property type="match status" value="1"/>
</dbReference>
<dbReference type="Gene3D" id="3.40.20.10">
    <property type="entry name" value="Severin"/>
    <property type="match status" value="1"/>
</dbReference>
<dbReference type="GO" id="GO:0005856">
    <property type="term" value="C:cytoskeleton"/>
    <property type="evidence" value="ECO:0007669"/>
    <property type="project" value="UniProtKB-SubCell"/>
</dbReference>
<accession>A0A8L2QC84</accession>
<dbReference type="PANTHER" id="PTHR10829:SF29">
    <property type="entry name" value="COACTOSIN-LIKE PROTEIN"/>
    <property type="match status" value="1"/>
</dbReference>
<evidence type="ECO:0000256" key="2">
    <source>
        <dbReference type="ARBA" id="ARBA00022490"/>
    </source>
</evidence>
<dbReference type="RGD" id="1305498">
    <property type="gene designation" value="Cotl1"/>
</dbReference>
<dbReference type="Pfam" id="PF00241">
    <property type="entry name" value="Cofilin_ADF"/>
    <property type="match status" value="1"/>
</dbReference>
<dbReference type="OrthoDB" id="20822at2759"/>
<dbReference type="CDD" id="cd11282">
    <property type="entry name" value="ADF_coactosin_like"/>
    <property type="match status" value="1"/>
</dbReference>
<evidence type="ECO:0000256" key="8">
    <source>
        <dbReference type="ARBA" id="ARBA00062335"/>
    </source>
</evidence>
<keyword evidence="3" id="KW-0007">Acetylation</keyword>
<dbReference type="PROSITE" id="PS51263">
    <property type="entry name" value="ADF_H"/>
    <property type="match status" value="1"/>
</dbReference>
<keyword evidence="4" id="KW-0009">Actin-binding</keyword>
<keyword evidence="5" id="KW-0206">Cytoskeleton</keyword>
<gene>
    <name evidence="11 13" type="primary">Cotl1</name>
</gene>
<keyword evidence="14" id="KW-1267">Proteomics identification</keyword>
<keyword evidence="2" id="KW-0963">Cytoplasm</keyword>